<evidence type="ECO:0000313" key="1">
    <source>
        <dbReference type="EMBL" id="WVZ84744.1"/>
    </source>
</evidence>
<proteinExistence type="predicted"/>
<sequence length="33" mass="4160">MGQYFVRIRLVTKLWQIMTVIFYMKLFLKCYII</sequence>
<dbReference type="AlphaFoldDB" id="A0AAQ3U5V5"/>
<name>A0AAQ3U5V5_PASNO</name>
<dbReference type="Proteomes" id="UP001341281">
    <property type="component" value="Chromosome 07"/>
</dbReference>
<gene>
    <name evidence="1" type="ORF">U9M48_031736</name>
</gene>
<accession>A0AAQ3U5V5</accession>
<organism evidence="1 2">
    <name type="scientific">Paspalum notatum var. saurae</name>
    <dbReference type="NCBI Taxonomy" id="547442"/>
    <lineage>
        <taxon>Eukaryota</taxon>
        <taxon>Viridiplantae</taxon>
        <taxon>Streptophyta</taxon>
        <taxon>Embryophyta</taxon>
        <taxon>Tracheophyta</taxon>
        <taxon>Spermatophyta</taxon>
        <taxon>Magnoliopsida</taxon>
        <taxon>Liliopsida</taxon>
        <taxon>Poales</taxon>
        <taxon>Poaceae</taxon>
        <taxon>PACMAD clade</taxon>
        <taxon>Panicoideae</taxon>
        <taxon>Andropogonodae</taxon>
        <taxon>Paspaleae</taxon>
        <taxon>Paspalinae</taxon>
        <taxon>Paspalum</taxon>
    </lineage>
</organism>
<keyword evidence="2" id="KW-1185">Reference proteome</keyword>
<protein>
    <submittedName>
        <fullName evidence="1">Uncharacterized protein</fullName>
    </submittedName>
</protein>
<dbReference type="EMBL" id="CP144751">
    <property type="protein sequence ID" value="WVZ84744.1"/>
    <property type="molecule type" value="Genomic_DNA"/>
</dbReference>
<reference evidence="1 2" key="1">
    <citation type="submission" date="2024-02" db="EMBL/GenBank/DDBJ databases">
        <title>High-quality chromosome-scale genome assembly of Pensacola bahiagrass (Paspalum notatum Flugge var. saurae).</title>
        <authorList>
            <person name="Vega J.M."/>
            <person name="Podio M."/>
            <person name="Orjuela J."/>
            <person name="Siena L.A."/>
            <person name="Pessino S.C."/>
            <person name="Combes M.C."/>
            <person name="Mariac C."/>
            <person name="Albertini E."/>
            <person name="Pupilli F."/>
            <person name="Ortiz J.P.A."/>
            <person name="Leblanc O."/>
        </authorList>
    </citation>
    <scope>NUCLEOTIDE SEQUENCE [LARGE SCALE GENOMIC DNA]</scope>
    <source>
        <strain evidence="1">R1</strain>
        <tissue evidence="1">Leaf</tissue>
    </source>
</reference>
<evidence type="ECO:0000313" key="2">
    <source>
        <dbReference type="Proteomes" id="UP001341281"/>
    </source>
</evidence>